<protein>
    <submittedName>
        <fullName evidence="1">Uncharacterized protein</fullName>
    </submittedName>
</protein>
<dbReference type="EMBL" id="JAMZMK010011274">
    <property type="protein sequence ID" value="KAI7728078.1"/>
    <property type="molecule type" value="Genomic_DNA"/>
</dbReference>
<sequence length="101" mass="11521">MGFLHDYPMVVTDFVTAEASVKDIHRTQANKELEKSHNGVATSPDLLEVRLSKITNKTNNKFNRDKRQDQRKEIAIAFDKEAAIRILDPVIVVVLRTPEFS</sequence>
<reference evidence="1" key="1">
    <citation type="submission" date="2022-06" db="EMBL/GenBank/DDBJ databases">
        <title>Uncovering the hologenomic basis of an extraordinary plant invasion.</title>
        <authorList>
            <person name="Bieker V.C."/>
            <person name="Martin M.D."/>
            <person name="Gilbert T."/>
            <person name="Hodgins K."/>
            <person name="Battlay P."/>
            <person name="Petersen B."/>
            <person name="Wilson J."/>
        </authorList>
    </citation>
    <scope>NUCLEOTIDE SEQUENCE</scope>
    <source>
        <strain evidence="1">AA19_3_7</strain>
        <tissue evidence="1">Leaf</tissue>
    </source>
</reference>
<gene>
    <name evidence="1" type="ORF">M8C21_030627</name>
</gene>
<organism evidence="1 2">
    <name type="scientific">Ambrosia artemisiifolia</name>
    <name type="common">Common ragweed</name>
    <dbReference type="NCBI Taxonomy" id="4212"/>
    <lineage>
        <taxon>Eukaryota</taxon>
        <taxon>Viridiplantae</taxon>
        <taxon>Streptophyta</taxon>
        <taxon>Embryophyta</taxon>
        <taxon>Tracheophyta</taxon>
        <taxon>Spermatophyta</taxon>
        <taxon>Magnoliopsida</taxon>
        <taxon>eudicotyledons</taxon>
        <taxon>Gunneridae</taxon>
        <taxon>Pentapetalae</taxon>
        <taxon>asterids</taxon>
        <taxon>campanulids</taxon>
        <taxon>Asterales</taxon>
        <taxon>Asteraceae</taxon>
        <taxon>Asteroideae</taxon>
        <taxon>Heliantheae alliance</taxon>
        <taxon>Heliantheae</taxon>
        <taxon>Ambrosia</taxon>
    </lineage>
</organism>
<name>A0AAD5BT92_AMBAR</name>
<accession>A0AAD5BT92</accession>
<evidence type="ECO:0000313" key="1">
    <source>
        <dbReference type="EMBL" id="KAI7728078.1"/>
    </source>
</evidence>
<dbReference type="Proteomes" id="UP001206925">
    <property type="component" value="Unassembled WGS sequence"/>
</dbReference>
<dbReference type="AlphaFoldDB" id="A0AAD5BT92"/>
<comment type="caution">
    <text evidence="1">The sequence shown here is derived from an EMBL/GenBank/DDBJ whole genome shotgun (WGS) entry which is preliminary data.</text>
</comment>
<keyword evidence="2" id="KW-1185">Reference proteome</keyword>
<evidence type="ECO:0000313" key="2">
    <source>
        <dbReference type="Proteomes" id="UP001206925"/>
    </source>
</evidence>
<proteinExistence type="predicted"/>